<protein>
    <submittedName>
        <fullName evidence="1">Uncharacterized protein</fullName>
    </submittedName>
</protein>
<dbReference type="Proteomes" id="UP001605036">
    <property type="component" value="Unassembled WGS sequence"/>
</dbReference>
<name>A0ABD1YTE5_9MARC</name>
<sequence>MFSLAVLAGCKSFLNVMQDPRSFTILVNLFQIRQSTTAVSAGCTCLTIAVTNFVDCMKLAELHTSPLVNKLLSLWCESRKAEVKFQALASRVNVAILCLSLQENQDTGSFSSTQSEVLASGEALVLIDDNQFLVGNARAYGTFEGFSIMQQPKLFEHYSMLVPEKAKK</sequence>
<dbReference type="EMBL" id="JBHFFA010000003">
    <property type="protein sequence ID" value="KAL2634039.1"/>
    <property type="molecule type" value="Genomic_DNA"/>
</dbReference>
<comment type="caution">
    <text evidence="1">The sequence shown here is derived from an EMBL/GenBank/DDBJ whole genome shotgun (WGS) entry which is preliminary data.</text>
</comment>
<organism evidence="1 2">
    <name type="scientific">Riccia fluitans</name>
    <dbReference type="NCBI Taxonomy" id="41844"/>
    <lineage>
        <taxon>Eukaryota</taxon>
        <taxon>Viridiplantae</taxon>
        <taxon>Streptophyta</taxon>
        <taxon>Embryophyta</taxon>
        <taxon>Marchantiophyta</taxon>
        <taxon>Marchantiopsida</taxon>
        <taxon>Marchantiidae</taxon>
        <taxon>Marchantiales</taxon>
        <taxon>Ricciaceae</taxon>
        <taxon>Riccia</taxon>
    </lineage>
</organism>
<evidence type="ECO:0000313" key="2">
    <source>
        <dbReference type="Proteomes" id="UP001605036"/>
    </source>
</evidence>
<dbReference type="AlphaFoldDB" id="A0ABD1YTE5"/>
<reference evidence="1 2" key="1">
    <citation type="submission" date="2024-09" db="EMBL/GenBank/DDBJ databases">
        <title>Chromosome-scale assembly of Riccia fluitans.</title>
        <authorList>
            <person name="Paukszto L."/>
            <person name="Sawicki J."/>
            <person name="Karawczyk K."/>
            <person name="Piernik-Szablinska J."/>
            <person name="Szczecinska M."/>
            <person name="Mazdziarz M."/>
        </authorList>
    </citation>
    <scope>NUCLEOTIDE SEQUENCE [LARGE SCALE GENOMIC DNA]</scope>
    <source>
        <strain evidence="1">Rf_01</strain>
        <tissue evidence="1">Aerial parts of the thallus</tissue>
    </source>
</reference>
<accession>A0ABD1YTE5</accession>
<proteinExistence type="predicted"/>
<evidence type="ECO:0000313" key="1">
    <source>
        <dbReference type="EMBL" id="KAL2634039.1"/>
    </source>
</evidence>
<gene>
    <name evidence="1" type="ORF">R1flu_005518</name>
</gene>
<keyword evidence="2" id="KW-1185">Reference proteome</keyword>